<protein>
    <recommendedName>
        <fullName evidence="4">Transmembrane protein</fullName>
    </recommendedName>
</protein>
<keyword evidence="1" id="KW-0472">Membrane</keyword>
<organism evidence="2 3">
    <name type="scientific">Chlamydia pneumoniae</name>
    <name type="common">Chlamydophila pneumoniae</name>
    <dbReference type="NCBI Taxonomy" id="83558"/>
    <lineage>
        <taxon>Bacteria</taxon>
        <taxon>Pseudomonadati</taxon>
        <taxon>Chlamydiota</taxon>
        <taxon>Chlamydiia</taxon>
        <taxon>Chlamydiales</taxon>
        <taxon>Chlamydiaceae</taxon>
        <taxon>Chlamydia/Chlamydophila group</taxon>
        <taxon>Chlamydia</taxon>
    </lineage>
</organism>
<reference evidence="2" key="1">
    <citation type="submission" date="2002-05" db="EMBL/GenBank/DDBJ databases">
        <title>The genome sequence of Chlamydia pneumoniae TW183 and comparison with other Chlamydia strains based on whole genome sequence analysis.</title>
        <authorList>
            <person name="Geng M.M."/>
            <person name="Schuhmacher A."/>
            <person name="Muehldorfer I."/>
            <person name="Bensch K.W."/>
            <person name="Schaefer K.P."/>
            <person name="Schneider S."/>
            <person name="Pohl T."/>
            <person name="Essig A."/>
            <person name="Marre R."/>
            <person name="Melchers K."/>
        </authorList>
    </citation>
    <scope>NUCLEOTIDE SEQUENCE [LARGE SCALE GENOMIC DNA]</scope>
    <source>
        <strain evidence="2">TW-183</strain>
    </source>
</reference>
<evidence type="ECO:0008006" key="4">
    <source>
        <dbReference type="Google" id="ProtNLM"/>
    </source>
</evidence>
<accession>A0ABM5LBY5</accession>
<feature type="transmembrane region" description="Helical" evidence="1">
    <location>
        <begin position="123"/>
        <end position="143"/>
    </location>
</feature>
<feature type="transmembrane region" description="Helical" evidence="1">
    <location>
        <begin position="99"/>
        <end position="117"/>
    </location>
</feature>
<evidence type="ECO:0000256" key="1">
    <source>
        <dbReference type="SAM" id="Phobius"/>
    </source>
</evidence>
<feature type="transmembrane region" description="Helical" evidence="1">
    <location>
        <begin position="174"/>
        <end position="200"/>
    </location>
</feature>
<evidence type="ECO:0000313" key="2">
    <source>
        <dbReference type="EMBL" id="AAP98005.1"/>
    </source>
</evidence>
<dbReference type="Proteomes" id="UP000000424">
    <property type="component" value="Chromosome"/>
</dbReference>
<keyword evidence="1" id="KW-0812">Transmembrane</keyword>
<sequence>MFYFFHYRMSTPLSSGGISPSDQYVPQELFCDRLSSSRSNSPDSNASGDSPIVSPPISALVALTDLKLVPYNQNSFSWTTRLKNAVEKIGLFLQRNWKYILLYILAWALILVCHHTVALTLTIWLGVGLGIGVVFGIFTATCLDKENKHRHVNSLWNLINHGILQLDPNGTRQILLATMIASISALIYAVPQAVGLVIGFSIGNQLSINTVYGARLGDEATYAIDRKAHKKRIENIEQAINQHQIIKHQMINQKQLNALIEINRNNQTDPATANLLASLKLNLNQPMPYCFSMPECGVTSSYLDLNNNSPDDIIARADQCIMTLSQTLQQIKKEPDRIIESNH</sequence>
<evidence type="ECO:0000313" key="3">
    <source>
        <dbReference type="Proteomes" id="UP000000424"/>
    </source>
</evidence>
<proteinExistence type="predicted"/>
<gene>
    <name evidence="2" type="ordered locus">CpB0072</name>
</gene>
<name>A0ABM5LBY5_CHLPN</name>
<keyword evidence="1" id="KW-1133">Transmembrane helix</keyword>
<dbReference type="EMBL" id="AE009440">
    <property type="protein sequence ID" value="AAP98005.1"/>
    <property type="molecule type" value="Genomic_DNA"/>
</dbReference>
<keyword evidence="3" id="KW-1185">Reference proteome</keyword>